<dbReference type="GO" id="GO:0006783">
    <property type="term" value="P:heme biosynthetic process"/>
    <property type="evidence" value="ECO:0007669"/>
    <property type="project" value="TreeGrafter"/>
</dbReference>
<keyword evidence="5" id="KW-0627">Porphyrin biosynthesis</keyword>
<keyword evidence="4" id="KW-0808">Transferase</keyword>
<dbReference type="PANTHER" id="PTHR11557:SF0">
    <property type="entry name" value="PORPHOBILINOGEN DEAMINASE"/>
    <property type="match status" value="1"/>
</dbReference>
<evidence type="ECO:0000259" key="6">
    <source>
        <dbReference type="Pfam" id="PF01379"/>
    </source>
</evidence>
<dbReference type="Pfam" id="PF01379">
    <property type="entry name" value="Porphobil_deam"/>
    <property type="match status" value="1"/>
</dbReference>
<dbReference type="SUPFAM" id="SSF54782">
    <property type="entry name" value="Porphobilinogen deaminase (hydroxymethylbilane synthase), C-terminal domain"/>
    <property type="match status" value="1"/>
</dbReference>
<evidence type="ECO:0000313" key="8">
    <source>
        <dbReference type="EMBL" id="GAG26809.1"/>
    </source>
</evidence>
<dbReference type="FunFam" id="3.40.190.10:FF:000005">
    <property type="entry name" value="Porphobilinogen deaminase"/>
    <property type="match status" value="1"/>
</dbReference>
<dbReference type="NCBIfam" id="TIGR00212">
    <property type="entry name" value="hemC"/>
    <property type="match status" value="1"/>
</dbReference>
<dbReference type="GO" id="GO:0004418">
    <property type="term" value="F:hydroxymethylbilane synthase activity"/>
    <property type="evidence" value="ECO:0007669"/>
    <property type="project" value="UniProtKB-EC"/>
</dbReference>
<dbReference type="AlphaFoldDB" id="X0W785"/>
<dbReference type="EMBL" id="BARS01033550">
    <property type="protein sequence ID" value="GAG26809.1"/>
    <property type="molecule type" value="Genomic_DNA"/>
</dbReference>
<protein>
    <recommendedName>
        <fullName evidence="3">hydroxymethylbilane synthase</fullName>
        <ecNumber evidence="3">2.5.1.61</ecNumber>
    </recommendedName>
</protein>
<evidence type="ECO:0000256" key="4">
    <source>
        <dbReference type="ARBA" id="ARBA00022679"/>
    </source>
</evidence>
<evidence type="ECO:0000256" key="1">
    <source>
        <dbReference type="ARBA" id="ARBA00001916"/>
    </source>
</evidence>
<feature type="non-terminal residue" evidence="8">
    <location>
        <position position="259"/>
    </location>
</feature>
<feature type="non-terminal residue" evidence="8">
    <location>
        <position position="1"/>
    </location>
</feature>
<dbReference type="Gene3D" id="3.40.190.10">
    <property type="entry name" value="Periplasmic binding protein-like II"/>
    <property type="match status" value="2"/>
</dbReference>
<dbReference type="InterPro" id="IPR022419">
    <property type="entry name" value="Porphobilin_deaminase_cofac_BS"/>
</dbReference>
<feature type="domain" description="Porphobilinogen deaminase C-terminal" evidence="7">
    <location>
        <begin position="187"/>
        <end position="255"/>
    </location>
</feature>
<dbReference type="InterPro" id="IPR022418">
    <property type="entry name" value="Porphobilinogen_deaminase_C"/>
</dbReference>
<evidence type="ECO:0000256" key="2">
    <source>
        <dbReference type="ARBA" id="ARBA00005638"/>
    </source>
</evidence>
<organism evidence="8">
    <name type="scientific">marine sediment metagenome</name>
    <dbReference type="NCBI Taxonomy" id="412755"/>
    <lineage>
        <taxon>unclassified sequences</taxon>
        <taxon>metagenomes</taxon>
        <taxon>ecological metagenomes</taxon>
    </lineage>
</organism>
<name>X0W785_9ZZZZ</name>
<evidence type="ECO:0000256" key="5">
    <source>
        <dbReference type="ARBA" id="ARBA00023244"/>
    </source>
</evidence>
<dbReference type="InterPro" id="IPR036803">
    <property type="entry name" value="Porphobilinogen_deaminase_C_sf"/>
</dbReference>
<dbReference type="SUPFAM" id="SSF53850">
    <property type="entry name" value="Periplasmic binding protein-like II"/>
    <property type="match status" value="1"/>
</dbReference>
<evidence type="ECO:0000256" key="3">
    <source>
        <dbReference type="ARBA" id="ARBA00012655"/>
    </source>
</evidence>
<reference evidence="8" key="1">
    <citation type="journal article" date="2014" name="Front. Microbiol.">
        <title>High frequency of phylogenetically diverse reductive dehalogenase-homologous genes in deep subseafloor sedimentary metagenomes.</title>
        <authorList>
            <person name="Kawai M."/>
            <person name="Futagami T."/>
            <person name="Toyoda A."/>
            <person name="Takaki Y."/>
            <person name="Nishi S."/>
            <person name="Hori S."/>
            <person name="Arai W."/>
            <person name="Tsubouchi T."/>
            <person name="Morono Y."/>
            <person name="Uchiyama I."/>
            <person name="Ito T."/>
            <person name="Fujiyama A."/>
            <person name="Inagaki F."/>
            <person name="Takami H."/>
        </authorList>
    </citation>
    <scope>NUCLEOTIDE SEQUENCE</scope>
    <source>
        <strain evidence="8">Expedition CK06-06</strain>
    </source>
</reference>
<accession>X0W785</accession>
<gene>
    <name evidence="8" type="ORF">S01H1_51937</name>
</gene>
<dbReference type="PANTHER" id="PTHR11557">
    <property type="entry name" value="PORPHOBILINOGEN DEAMINASE"/>
    <property type="match status" value="1"/>
</dbReference>
<dbReference type="EC" id="2.5.1.61" evidence="3"/>
<proteinExistence type="inferred from homology"/>
<feature type="domain" description="Porphobilinogen deaminase N-terminal" evidence="6">
    <location>
        <begin position="1"/>
        <end position="173"/>
    </location>
</feature>
<evidence type="ECO:0000259" key="7">
    <source>
        <dbReference type="Pfam" id="PF03900"/>
    </source>
</evidence>
<dbReference type="PRINTS" id="PR00151">
    <property type="entry name" value="PORPHBDMNASE"/>
</dbReference>
<dbReference type="InterPro" id="IPR000860">
    <property type="entry name" value="HemC"/>
</dbReference>
<dbReference type="GO" id="GO:0005737">
    <property type="term" value="C:cytoplasm"/>
    <property type="evidence" value="ECO:0007669"/>
    <property type="project" value="TreeGrafter"/>
</dbReference>
<comment type="cofactor">
    <cofactor evidence="1">
        <name>dipyrromethane</name>
        <dbReference type="ChEBI" id="CHEBI:60342"/>
    </cofactor>
</comment>
<dbReference type="PIRSF" id="PIRSF001438">
    <property type="entry name" value="4pyrrol_synth_OHMeBilane_synth"/>
    <property type="match status" value="1"/>
</dbReference>
<dbReference type="Gene3D" id="3.30.160.40">
    <property type="entry name" value="Porphobilinogen deaminase, C-terminal domain"/>
    <property type="match status" value="1"/>
</dbReference>
<comment type="similarity">
    <text evidence="2">Belongs to the HMBS family.</text>
</comment>
<dbReference type="Pfam" id="PF03900">
    <property type="entry name" value="Porphobil_deamC"/>
    <property type="match status" value="1"/>
</dbReference>
<comment type="caution">
    <text evidence="8">The sequence shown here is derived from an EMBL/GenBank/DDBJ whole genome shotgun (WGS) entry which is preliminary data.</text>
</comment>
<dbReference type="InterPro" id="IPR022417">
    <property type="entry name" value="Porphobilin_deaminase_N"/>
</dbReference>
<sequence>STKGDRDKSDFLYKSESVGFFTSEVEKAILDSKADIAVHSLKDLPTTPASGLLIAAIPKRESPADALVASGQVACIEDLPAGATVGTSSLRRIAQLKHQRGDLKCVPLRGNVETRVSKVHSGQIDAAIVACAGLNRLGLTNRISAILPPQDFIPAPAQGALAVQIRSDDIELAELLGQLDDVPTRIVVEAERAVLAAMQGGCSIPLGVYAHILDDTITIDAMVSDLEGKKYIKRSKTNSLNNVETSAEKLARELLVAGG</sequence>
<dbReference type="PROSITE" id="PS00533">
    <property type="entry name" value="PORPHOBILINOGEN_DEAM"/>
    <property type="match status" value="1"/>
</dbReference>